<name>A0A5B8UNW6_9BACT</name>
<keyword evidence="4" id="KW-1185">Reference proteome</keyword>
<dbReference type="InterPro" id="IPR011050">
    <property type="entry name" value="Pectin_lyase_fold/virulence"/>
</dbReference>
<dbReference type="InterPro" id="IPR012334">
    <property type="entry name" value="Pectin_lyas_fold"/>
</dbReference>
<sequence length="483" mass="54081">MKAIHLVFFFLSTLPVFSQSYAVRDIKSFGAKGDGRTNDHDAFIKAADFFNKRGGNGKLIISKGLYKVGKQLFHQNTKDKPVYEGVDLLHFKNVANLTVEGSEKTEIKFSDGLKFGAFDPASGAAFDHGKNYFVNITYMASVGMGIWLEDCTNVQILNLRLNGNNPAIVLGGVYGDTGIQIPFSGIYITNSRKVRIKKVTSSYFGQDGIMIGNEKKSPNLPDEIVLEDSWFEYNCRQGLSWIGGNDLVATNCHFNHSGKSKHASMPGAGVDVEAEVGPISNGQFNRCEFVNNTGCAFVADSGPSSDCTLNDCTVWGVTNWSIWITKPRFTILNSRIYGSTAHAYTADNEKDATKFINCVFEDKPYKGQEPSGNFLIEENNARYLLFENCLMRSHKKKLVWFDQSANWKPEEKYQLINCKMEYLGDNLDENDWIGLFRNVRLINTTISATHPLAEKKKYWWAGTKVTLEGDKNVISIGKKLINW</sequence>
<evidence type="ECO:0000313" key="4">
    <source>
        <dbReference type="Proteomes" id="UP000321204"/>
    </source>
</evidence>
<dbReference type="EMBL" id="CP042433">
    <property type="protein sequence ID" value="QEC58146.1"/>
    <property type="molecule type" value="Genomic_DNA"/>
</dbReference>
<protein>
    <recommendedName>
        <fullName evidence="2">Right handed beta helix domain-containing protein</fullName>
    </recommendedName>
</protein>
<dbReference type="Proteomes" id="UP000321204">
    <property type="component" value="Chromosome"/>
</dbReference>
<feature type="signal peptide" evidence="1">
    <location>
        <begin position="1"/>
        <end position="18"/>
    </location>
</feature>
<accession>A0A5B8UNW6</accession>
<dbReference type="Gene3D" id="2.160.20.10">
    <property type="entry name" value="Single-stranded right-handed beta-helix, Pectin lyase-like"/>
    <property type="match status" value="1"/>
</dbReference>
<dbReference type="KEGG" id="fgg:FSB75_20295"/>
<dbReference type="SUPFAM" id="SSF51126">
    <property type="entry name" value="Pectin lyase-like"/>
    <property type="match status" value="2"/>
</dbReference>
<keyword evidence="1" id="KW-0732">Signal</keyword>
<reference evidence="3 4" key="1">
    <citation type="journal article" date="2015" name="Int. J. Syst. Evol. Microbiol.">
        <title>Flavisolibacter ginsenosidimutans sp. nov., with ginsenoside-converting activity isolated from soil used for cultivating ginseng.</title>
        <authorList>
            <person name="Zhao Y."/>
            <person name="Liu Q."/>
            <person name="Kang M.S."/>
            <person name="Jin F."/>
            <person name="Yu H."/>
            <person name="Im W.T."/>
        </authorList>
    </citation>
    <scope>NUCLEOTIDE SEQUENCE [LARGE SCALE GENOMIC DNA]</scope>
    <source>
        <strain evidence="3 4">Gsoil 636</strain>
    </source>
</reference>
<dbReference type="InterPro" id="IPR039448">
    <property type="entry name" value="Beta_helix"/>
</dbReference>
<organism evidence="3 4">
    <name type="scientific">Flavisolibacter ginsenosidimutans</name>
    <dbReference type="NCBI Taxonomy" id="661481"/>
    <lineage>
        <taxon>Bacteria</taxon>
        <taxon>Pseudomonadati</taxon>
        <taxon>Bacteroidota</taxon>
        <taxon>Chitinophagia</taxon>
        <taxon>Chitinophagales</taxon>
        <taxon>Chitinophagaceae</taxon>
        <taxon>Flavisolibacter</taxon>
    </lineage>
</organism>
<evidence type="ECO:0000259" key="2">
    <source>
        <dbReference type="Pfam" id="PF13229"/>
    </source>
</evidence>
<dbReference type="OrthoDB" id="863031at2"/>
<dbReference type="RefSeq" id="WP_146791200.1">
    <property type="nucleotide sequence ID" value="NZ_BAABIO010000003.1"/>
</dbReference>
<dbReference type="AlphaFoldDB" id="A0A5B8UNW6"/>
<feature type="domain" description="Right handed beta helix" evidence="2">
    <location>
        <begin position="184"/>
        <end position="315"/>
    </location>
</feature>
<gene>
    <name evidence="3" type="ORF">FSB75_20295</name>
</gene>
<dbReference type="Pfam" id="PF13229">
    <property type="entry name" value="Beta_helix"/>
    <property type="match status" value="1"/>
</dbReference>
<dbReference type="InterPro" id="IPR006626">
    <property type="entry name" value="PbH1"/>
</dbReference>
<dbReference type="SMART" id="SM00710">
    <property type="entry name" value="PbH1"/>
    <property type="match status" value="5"/>
</dbReference>
<evidence type="ECO:0000313" key="3">
    <source>
        <dbReference type="EMBL" id="QEC58146.1"/>
    </source>
</evidence>
<proteinExistence type="predicted"/>
<feature type="chain" id="PRO_5022973501" description="Right handed beta helix domain-containing protein" evidence="1">
    <location>
        <begin position="19"/>
        <end position="483"/>
    </location>
</feature>
<evidence type="ECO:0000256" key="1">
    <source>
        <dbReference type="SAM" id="SignalP"/>
    </source>
</evidence>